<dbReference type="CDD" id="cd19856">
    <property type="entry name" value="DSRM_Kanadaptin"/>
    <property type="match status" value="1"/>
</dbReference>
<dbReference type="Gene3D" id="2.60.200.20">
    <property type="match status" value="1"/>
</dbReference>
<feature type="region of interest" description="Disordered" evidence="2">
    <location>
        <begin position="588"/>
        <end position="607"/>
    </location>
</feature>
<feature type="domain" description="FHA" evidence="3">
    <location>
        <begin position="155"/>
        <end position="211"/>
    </location>
</feature>
<feature type="compositionally biased region" description="Acidic residues" evidence="2">
    <location>
        <begin position="239"/>
        <end position="248"/>
    </location>
</feature>
<dbReference type="AlphaFoldDB" id="A0A401SQH7"/>
<organism evidence="4 5">
    <name type="scientific">Chiloscyllium punctatum</name>
    <name type="common">Brownbanded bambooshark</name>
    <name type="synonym">Hemiscyllium punctatum</name>
    <dbReference type="NCBI Taxonomy" id="137246"/>
    <lineage>
        <taxon>Eukaryota</taxon>
        <taxon>Metazoa</taxon>
        <taxon>Chordata</taxon>
        <taxon>Craniata</taxon>
        <taxon>Vertebrata</taxon>
        <taxon>Chondrichthyes</taxon>
        <taxon>Elasmobranchii</taxon>
        <taxon>Galeomorphii</taxon>
        <taxon>Galeoidea</taxon>
        <taxon>Orectolobiformes</taxon>
        <taxon>Hemiscylliidae</taxon>
        <taxon>Chiloscyllium</taxon>
    </lineage>
</organism>
<dbReference type="PROSITE" id="PS50006">
    <property type="entry name" value="FHA_DOMAIN"/>
    <property type="match status" value="1"/>
</dbReference>
<evidence type="ECO:0000259" key="3">
    <source>
        <dbReference type="PROSITE" id="PS50006"/>
    </source>
</evidence>
<accession>A0A401SQH7</accession>
<dbReference type="OMA" id="QQAIWTF"/>
<dbReference type="SUPFAM" id="SSF49879">
    <property type="entry name" value="SMAD/FHA domain"/>
    <property type="match status" value="1"/>
</dbReference>
<evidence type="ECO:0000313" key="4">
    <source>
        <dbReference type="EMBL" id="GCC32613.1"/>
    </source>
</evidence>
<keyword evidence="5" id="KW-1185">Reference proteome</keyword>
<dbReference type="SMART" id="SM00240">
    <property type="entry name" value="FHA"/>
    <property type="match status" value="1"/>
</dbReference>
<dbReference type="PANTHER" id="PTHR23308">
    <property type="entry name" value="NUCLEAR INHIBITOR OF PROTEIN PHOSPHATASE-1"/>
    <property type="match status" value="1"/>
</dbReference>
<gene>
    <name evidence="4" type="ORF">chiPu_0011076</name>
</gene>
<comment type="caution">
    <text evidence="4">The sequence shown here is derived from an EMBL/GenBank/DDBJ whole genome shotgun (WGS) entry which is preliminary data.</text>
</comment>
<reference evidence="4 5" key="1">
    <citation type="journal article" date="2018" name="Nat. Ecol. Evol.">
        <title>Shark genomes provide insights into elasmobranch evolution and the origin of vertebrates.</title>
        <authorList>
            <person name="Hara Y"/>
            <person name="Yamaguchi K"/>
            <person name="Onimaru K"/>
            <person name="Kadota M"/>
            <person name="Koyanagi M"/>
            <person name="Keeley SD"/>
            <person name="Tatsumi K"/>
            <person name="Tanaka K"/>
            <person name="Motone F"/>
            <person name="Kageyama Y"/>
            <person name="Nozu R"/>
            <person name="Adachi N"/>
            <person name="Nishimura O"/>
            <person name="Nakagawa R"/>
            <person name="Tanegashima C"/>
            <person name="Kiyatake I"/>
            <person name="Matsumoto R"/>
            <person name="Murakumo K"/>
            <person name="Nishida K"/>
            <person name="Terakita A"/>
            <person name="Kuratani S"/>
            <person name="Sato K"/>
            <person name="Hyodo S Kuraku.S."/>
        </authorList>
    </citation>
    <scope>NUCLEOTIDE SEQUENCE [LARGE SCALE GENOMIC DNA]</scope>
</reference>
<proteinExistence type="predicted"/>
<dbReference type="OrthoDB" id="433755at2759"/>
<feature type="compositionally biased region" description="Polar residues" evidence="2">
    <location>
        <begin position="249"/>
        <end position="258"/>
    </location>
</feature>
<feature type="region of interest" description="Disordered" evidence="2">
    <location>
        <begin position="12"/>
        <end position="101"/>
    </location>
</feature>
<feature type="compositionally biased region" description="Polar residues" evidence="2">
    <location>
        <begin position="34"/>
        <end position="47"/>
    </location>
</feature>
<feature type="region of interest" description="Disordered" evidence="2">
    <location>
        <begin position="238"/>
        <end position="296"/>
    </location>
</feature>
<sequence>MLCNTVLFVAGASNGDGFKKPSLPLAPPQKKTVHSSLPHTGPESTESVDVGESGVKAAPAVECSAGYDEETRPELQERPAPDQRPIEKPRPNLISLPKKPKSAAIRLPSDKYKPCPPLPYVEPPWGGLAEAPYSFEILKNGSIISDISLNSKSFYVVGRLPTCDISLEHPSISRYHAIVQHRRVADGESGTGFYVYDLNSTHGTVVNKQKVKPNCYQRLKVGHVIKFGGSTRLLVLQGPEEDEDEESDFTVTELVQRSQQHKQLEKRMLGEDSDEDESADVESVEQPRPPAASSVTGCTWGIVEDAVEDESEDNPYSIEFQEDREAFYIKDPKKALQGFFDREGEELEYEYDERGCGTWVCRVRLPVNDALGRELVAEVTHTGKKKEAMVQCSLEACKILDARGVLRLEAVSRKRKSKNWEAEDFYDSDEDTFLDRTGAIEKKRLNRMKKAGKVEEEVETYDSLVAKLTEVQKELSDVEAKLKMSGKDCVQAPGEDPLDAFMTKIRTGATVDSVTRKKLHVKSFELKREQQRLQKLIKIVTPADLPELKMEIASQAGDAEPKPKKIAVPMFGAMKGGKKYKLKTGTIGVSNQEGDENGAVPSTEDRDDCINSPSKDLMPAKIQPKANKNDEKVVKKKIYGPKKPSHQLTEYYPENDPDYCVWMPPSGQTGDGRTHLNDKYGY</sequence>
<dbReference type="EMBL" id="BEZZ01000448">
    <property type="protein sequence ID" value="GCC32613.1"/>
    <property type="molecule type" value="Genomic_DNA"/>
</dbReference>
<dbReference type="InterPro" id="IPR050923">
    <property type="entry name" value="Cell_Proc_Reg/RNA_Proc"/>
</dbReference>
<protein>
    <recommendedName>
        <fullName evidence="3">FHA domain-containing protein</fullName>
    </recommendedName>
</protein>
<feature type="compositionally biased region" description="Acidic residues" evidence="2">
    <location>
        <begin position="271"/>
        <end position="283"/>
    </location>
</feature>
<name>A0A401SQH7_CHIPU</name>
<evidence type="ECO:0000256" key="1">
    <source>
        <dbReference type="SAM" id="Coils"/>
    </source>
</evidence>
<dbReference type="STRING" id="137246.A0A401SQH7"/>
<keyword evidence="1" id="KW-0175">Coiled coil</keyword>
<evidence type="ECO:0000313" key="5">
    <source>
        <dbReference type="Proteomes" id="UP000287033"/>
    </source>
</evidence>
<dbReference type="Proteomes" id="UP000287033">
    <property type="component" value="Unassembled WGS sequence"/>
</dbReference>
<dbReference type="Pfam" id="PF00498">
    <property type="entry name" value="FHA"/>
    <property type="match status" value="1"/>
</dbReference>
<dbReference type="CDD" id="cd22677">
    <property type="entry name" value="FHA_Kanadaptin"/>
    <property type="match status" value="1"/>
</dbReference>
<evidence type="ECO:0000256" key="2">
    <source>
        <dbReference type="SAM" id="MobiDB-lite"/>
    </source>
</evidence>
<dbReference type="InterPro" id="IPR000253">
    <property type="entry name" value="FHA_dom"/>
</dbReference>
<dbReference type="InterPro" id="IPR008984">
    <property type="entry name" value="SMAD_FHA_dom_sf"/>
</dbReference>
<feature type="compositionally biased region" description="Basic and acidic residues" evidence="2">
    <location>
        <begin position="69"/>
        <end position="90"/>
    </location>
</feature>
<feature type="coiled-coil region" evidence="1">
    <location>
        <begin position="454"/>
        <end position="481"/>
    </location>
</feature>